<keyword evidence="1" id="KW-0812">Transmembrane</keyword>
<accession>A0A8J3GZ45</accession>
<proteinExistence type="predicted"/>
<sequence length="143" mass="15245">MSDRIFGGLGLALALFFIWQATLIEESFISDVVGPKVFPIIIGVLMALASVWFILRPDAEPTWPGRGRLLEIAAAVIVMVLYAELLPVAGFLIATAVASAYLTWRLGTAPLQSLVVGLCISGGIYIVFRVILGLSLAKGPLGF</sequence>
<dbReference type="AlphaFoldDB" id="A0A8J3GZ45"/>
<dbReference type="EMBL" id="BNCJ01000012">
    <property type="protein sequence ID" value="GHF61144.1"/>
    <property type="molecule type" value="Genomic_DNA"/>
</dbReference>
<reference evidence="3" key="1">
    <citation type="journal article" date="2014" name="Int. J. Syst. Evol. Microbiol.">
        <title>Complete genome sequence of Corynebacterium casei LMG S-19264T (=DSM 44701T), isolated from a smear-ripened cheese.</title>
        <authorList>
            <consortium name="US DOE Joint Genome Institute (JGI-PGF)"/>
            <person name="Walter F."/>
            <person name="Albersmeier A."/>
            <person name="Kalinowski J."/>
            <person name="Ruckert C."/>
        </authorList>
    </citation>
    <scope>NUCLEOTIDE SEQUENCE</scope>
    <source>
        <strain evidence="3">KCTC 42650</strain>
    </source>
</reference>
<dbReference type="InterPro" id="IPR009936">
    <property type="entry name" value="DUF1468"/>
</dbReference>
<protein>
    <recommendedName>
        <fullName evidence="2">DUF1468 domain-containing protein</fullName>
    </recommendedName>
</protein>
<gene>
    <name evidence="3" type="ORF">GCM10017056_35710</name>
</gene>
<name>A0A8J3GZ45_9RHOB</name>
<organism evidence="3 4">
    <name type="scientific">Seohaeicola zhoushanensis</name>
    <dbReference type="NCBI Taxonomy" id="1569283"/>
    <lineage>
        <taxon>Bacteria</taxon>
        <taxon>Pseudomonadati</taxon>
        <taxon>Pseudomonadota</taxon>
        <taxon>Alphaproteobacteria</taxon>
        <taxon>Rhodobacterales</taxon>
        <taxon>Roseobacteraceae</taxon>
        <taxon>Seohaeicola</taxon>
    </lineage>
</organism>
<reference evidence="3" key="2">
    <citation type="submission" date="2020-09" db="EMBL/GenBank/DDBJ databases">
        <authorList>
            <person name="Sun Q."/>
            <person name="Kim S."/>
        </authorList>
    </citation>
    <scope>NUCLEOTIDE SEQUENCE</scope>
    <source>
        <strain evidence="3">KCTC 42650</strain>
    </source>
</reference>
<feature type="domain" description="DUF1468" evidence="2">
    <location>
        <begin position="5"/>
        <end position="136"/>
    </location>
</feature>
<keyword evidence="1" id="KW-0472">Membrane</keyword>
<evidence type="ECO:0000259" key="2">
    <source>
        <dbReference type="Pfam" id="PF07331"/>
    </source>
</evidence>
<evidence type="ECO:0000256" key="1">
    <source>
        <dbReference type="SAM" id="Phobius"/>
    </source>
</evidence>
<dbReference type="RefSeq" id="WP_189681471.1">
    <property type="nucleotide sequence ID" value="NZ_BNCJ01000012.1"/>
</dbReference>
<dbReference type="Pfam" id="PF07331">
    <property type="entry name" value="TctB"/>
    <property type="match status" value="1"/>
</dbReference>
<comment type="caution">
    <text evidence="3">The sequence shown here is derived from an EMBL/GenBank/DDBJ whole genome shotgun (WGS) entry which is preliminary data.</text>
</comment>
<keyword evidence="1" id="KW-1133">Transmembrane helix</keyword>
<feature type="transmembrane region" description="Helical" evidence="1">
    <location>
        <begin position="36"/>
        <end position="55"/>
    </location>
</feature>
<evidence type="ECO:0000313" key="4">
    <source>
        <dbReference type="Proteomes" id="UP000626220"/>
    </source>
</evidence>
<dbReference type="Proteomes" id="UP000626220">
    <property type="component" value="Unassembled WGS sequence"/>
</dbReference>
<keyword evidence="4" id="KW-1185">Reference proteome</keyword>
<feature type="transmembrane region" description="Helical" evidence="1">
    <location>
        <begin position="76"/>
        <end position="102"/>
    </location>
</feature>
<feature type="transmembrane region" description="Helical" evidence="1">
    <location>
        <begin position="114"/>
        <end position="137"/>
    </location>
</feature>
<evidence type="ECO:0000313" key="3">
    <source>
        <dbReference type="EMBL" id="GHF61144.1"/>
    </source>
</evidence>